<dbReference type="OrthoDB" id="8115627at2"/>
<evidence type="ECO:0000313" key="2">
    <source>
        <dbReference type="Proteomes" id="UP000253324"/>
    </source>
</evidence>
<reference evidence="1 2" key="1">
    <citation type="submission" date="2018-07" db="EMBL/GenBank/DDBJ databases">
        <title>Genomic Encyclopedia of Type Strains, Phase III (KMG-III): the genomes of soil and plant-associated and newly described type strains.</title>
        <authorList>
            <person name="Whitman W."/>
        </authorList>
    </citation>
    <scope>NUCLEOTIDE SEQUENCE [LARGE SCALE GENOMIC DNA]</scope>
    <source>
        <strain evidence="1 2">31-25a</strain>
    </source>
</reference>
<gene>
    <name evidence="1" type="ORF">C7476_103153</name>
</gene>
<name>A0A368YYQ0_9HYPH</name>
<dbReference type="EMBL" id="QPJM01000003">
    <property type="protein sequence ID" value="RCW85311.1"/>
    <property type="molecule type" value="Genomic_DNA"/>
</dbReference>
<proteinExistence type="predicted"/>
<dbReference type="Proteomes" id="UP000253324">
    <property type="component" value="Unassembled WGS sequence"/>
</dbReference>
<organism evidence="1 2">
    <name type="scientific">Phyllobacterium bourgognense</name>
    <dbReference type="NCBI Taxonomy" id="314236"/>
    <lineage>
        <taxon>Bacteria</taxon>
        <taxon>Pseudomonadati</taxon>
        <taxon>Pseudomonadota</taxon>
        <taxon>Alphaproteobacteria</taxon>
        <taxon>Hyphomicrobiales</taxon>
        <taxon>Phyllobacteriaceae</taxon>
        <taxon>Phyllobacterium</taxon>
    </lineage>
</organism>
<sequence length="79" mass="9216">MSLHLFEKLTYDEDDWCILEDAHIRACDLLGEPPVSYKNADRLARHIMKLFDAGVRDFEMIATIAAHREVLLDRKATYH</sequence>
<evidence type="ECO:0000313" key="1">
    <source>
        <dbReference type="EMBL" id="RCW85311.1"/>
    </source>
</evidence>
<accession>A0A368YYQ0</accession>
<dbReference type="AlphaFoldDB" id="A0A368YYQ0"/>
<dbReference type="RefSeq" id="WP_114429180.1">
    <property type="nucleotide sequence ID" value="NZ_QPJM01000003.1"/>
</dbReference>
<protein>
    <submittedName>
        <fullName evidence="1">Uncharacterized protein</fullName>
    </submittedName>
</protein>
<keyword evidence="2" id="KW-1185">Reference proteome</keyword>
<comment type="caution">
    <text evidence="1">The sequence shown here is derived from an EMBL/GenBank/DDBJ whole genome shotgun (WGS) entry which is preliminary data.</text>
</comment>